<dbReference type="InterPro" id="IPR000101">
    <property type="entry name" value="GGT_peptidase"/>
</dbReference>
<evidence type="ECO:0000256" key="5">
    <source>
        <dbReference type="ARBA" id="ARBA00022801"/>
    </source>
</evidence>
<feature type="binding site" evidence="10">
    <location>
        <begin position="425"/>
        <end position="427"/>
    </location>
    <ligand>
        <name>L-glutamate</name>
        <dbReference type="ChEBI" id="CHEBI:29985"/>
    </ligand>
</feature>
<keyword evidence="7 11" id="KW-0012">Acyltransferase</keyword>
<dbReference type="AlphaFoldDB" id="A0A1H9RJD4"/>
<comment type="PTM">
    <text evidence="11">Cleaved by autocatalysis into a large and a small subunit.</text>
</comment>
<comment type="subunit">
    <text evidence="11">This enzyme consists of two polypeptide chains, which are synthesized in precursor form from a single polypeptide.</text>
</comment>
<feature type="binding site" evidence="10">
    <location>
        <position position="134"/>
    </location>
    <ligand>
        <name>L-glutamate</name>
        <dbReference type="ChEBI" id="CHEBI:29985"/>
    </ligand>
</feature>
<feature type="binding site" evidence="10">
    <location>
        <begin position="478"/>
        <end position="479"/>
    </location>
    <ligand>
        <name>L-glutamate</name>
        <dbReference type="ChEBI" id="CHEBI:29985"/>
    </ligand>
</feature>
<dbReference type="PROSITE" id="PS00462">
    <property type="entry name" value="G_GLU_TRANSPEPTIDASE"/>
    <property type="match status" value="1"/>
</dbReference>
<dbReference type="Proteomes" id="UP000183658">
    <property type="component" value="Unassembled WGS sequence"/>
</dbReference>
<dbReference type="GO" id="GO:0006751">
    <property type="term" value="P:glutathione catabolic process"/>
    <property type="evidence" value="ECO:0007669"/>
    <property type="project" value="UniProtKB-UniRule"/>
</dbReference>
<dbReference type="InterPro" id="IPR029055">
    <property type="entry name" value="Ntn_hydrolases_N"/>
</dbReference>
<comment type="similarity">
    <text evidence="3 11">Belongs to the gamma-glutamyltransferase family.</text>
</comment>
<dbReference type="UniPathway" id="UPA00204"/>
<dbReference type="PRINTS" id="PR01210">
    <property type="entry name" value="GGTRANSPTASE"/>
</dbReference>
<dbReference type="InterPro" id="IPR043138">
    <property type="entry name" value="GGT_lsub"/>
</dbReference>
<protein>
    <recommendedName>
        <fullName evidence="11">Glutathione hydrolase proenzyme</fullName>
        <ecNumber evidence="11">2.3.2.2</ecNumber>
        <ecNumber evidence="11">3.4.19.13</ecNumber>
    </recommendedName>
    <component>
        <recommendedName>
            <fullName evidence="11">Glutathione hydrolase large chain</fullName>
        </recommendedName>
    </component>
    <component>
        <recommendedName>
            <fullName evidence="11">Glutathione hydrolase small chain</fullName>
        </recommendedName>
    </component>
</protein>
<dbReference type="InterPro" id="IPR055262">
    <property type="entry name" value="GGT_CS"/>
</dbReference>
<keyword evidence="6 11" id="KW-0865">Zymogen</keyword>
<keyword evidence="11" id="KW-0317">Glutathione biosynthesis</keyword>
<comment type="catalytic activity">
    <reaction evidence="2 11">
        <text>glutathione + H2O = L-cysteinylglycine + L-glutamate</text>
        <dbReference type="Rhea" id="RHEA:28807"/>
        <dbReference type="ChEBI" id="CHEBI:15377"/>
        <dbReference type="ChEBI" id="CHEBI:29985"/>
        <dbReference type="ChEBI" id="CHEBI:57925"/>
        <dbReference type="ChEBI" id="CHEBI:61694"/>
        <dbReference type="EC" id="3.4.19.13"/>
    </reaction>
</comment>
<dbReference type="GO" id="GO:0103068">
    <property type="term" value="F:leukotriene C4 gamma-glutamyl transferase activity"/>
    <property type="evidence" value="ECO:0007669"/>
    <property type="project" value="UniProtKB-EC"/>
</dbReference>
<evidence type="ECO:0000256" key="2">
    <source>
        <dbReference type="ARBA" id="ARBA00001089"/>
    </source>
</evidence>
<evidence type="ECO:0000256" key="10">
    <source>
        <dbReference type="PIRSR" id="PIRSR600101-2"/>
    </source>
</evidence>
<feature type="binding site" evidence="10">
    <location>
        <position position="500"/>
    </location>
    <ligand>
        <name>L-glutamate</name>
        <dbReference type="ChEBI" id="CHEBI:29985"/>
    </ligand>
</feature>
<feature type="active site" description="Nucleophile" evidence="9">
    <location>
        <position position="407"/>
    </location>
</feature>
<dbReference type="EC" id="3.4.19.13" evidence="11"/>
<evidence type="ECO:0000256" key="3">
    <source>
        <dbReference type="ARBA" id="ARBA00009381"/>
    </source>
</evidence>
<reference evidence="13" key="1">
    <citation type="submission" date="2016-10" db="EMBL/GenBank/DDBJ databases">
        <authorList>
            <person name="Varghese N."/>
            <person name="Submissions S."/>
        </authorList>
    </citation>
    <scope>NUCLEOTIDE SEQUENCE [LARGE SCALE GENOMIC DNA]</scope>
    <source>
        <strain evidence="13">DSM 15719</strain>
    </source>
</reference>
<dbReference type="EC" id="2.3.2.2" evidence="11"/>
<evidence type="ECO:0000256" key="9">
    <source>
        <dbReference type="PIRSR" id="PIRSR600101-1"/>
    </source>
</evidence>
<dbReference type="GO" id="GO:0006750">
    <property type="term" value="P:glutathione biosynthetic process"/>
    <property type="evidence" value="ECO:0007669"/>
    <property type="project" value="UniProtKB-KW"/>
</dbReference>
<proteinExistence type="inferred from homology"/>
<evidence type="ECO:0000313" key="13">
    <source>
        <dbReference type="Proteomes" id="UP000183658"/>
    </source>
</evidence>
<dbReference type="InterPro" id="IPR043137">
    <property type="entry name" value="GGT_ssub_C"/>
</dbReference>
<comment type="catalytic activity">
    <reaction evidence="8 11">
        <text>an N-terminal (5-L-glutamyl)-[peptide] + an alpha-amino acid = 5-L-glutamyl amino acid + an N-terminal L-alpha-aminoacyl-[peptide]</text>
        <dbReference type="Rhea" id="RHEA:23904"/>
        <dbReference type="Rhea" id="RHEA-COMP:9780"/>
        <dbReference type="Rhea" id="RHEA-COMP:9795"/>
        <dbReference type="ChEBI" id="CHEBI:77644"/>
        <dbReference type="ChEBI" id="CHEBI:78597"/>
        <dbReference type="ChEBI" id="CHEBI:78599"/>
        <dbReference type="ChEBI" id="CHEBI:78608"/>
        <dbReference type="EC" id="2.3.2.2"/>
    </reaction>
</comment>
<sequence length="598" mass="65333">MKHISSLSFLLKKNAERKHFTDMTYMLKKKKPNYHTIMKKIILLLSLAFLSCKSNEKIMVPTGLVTDKAMVVSAREEASAIGVAIMKKGGNAFDAMVATELALAVSYPQAGNLGGGGFMVFRKANGETGALDYREKAPLAATKDMYLDGAGNVIEGKSTASAIASGIPGTLAGLFAVHKKYGSLPIAEIMEPVIALAEKGVVVTEFQEQSLATYRETFIKTNGPNSLFSQVYKAGDTIKYPALAATLKRIAKNGRDEFYKGETAKKLVAFLKAKDGNMTAEDLSQYKAKWRAPITFTYKDLKITSMSPPSSGGICLDQIMKMIEPFNLAEMGHNSVKAIQVITEAERRAYADRNAFLGDPDFVKLPIKELLDSTYIQNRMSDFSFDQASKSSDISKGKILGYESKQTTHYSIVDAEGNAVSATTTLNDNYGSKIYCDELGFFLNNQMDDFSAKAGVPNLYGLTGTEANSIAPGKRMLSSMTPTIVEKNGKLFMVVGTPGGSTIITSVLQTILNVYEFDMSMQEAVNAPRFHHQWLPDEITFEPNSFDRELLEKIKAKGYKVNETNKEIVGQVDAILVLANGKLEGGADKREDNKALGF</sequence>
<keyword evidence="13" id="KW-1185">Reference proteome</keyword>
<evidence type="ECO:0000313" key="12">
    <source>
        <dbReference type="EMBL" id="SER72059.1"/>
    </source>
</evidence>
<feature type="binding site" evidence="10">
    <location>
        <position position="449"/>
    </location>
    <ligand>
        <name>L-glutamate</name>
        <dbReference type="ChEBI" id="CHEBI:29985"/>
    </ligand>
</feature>
<dbReference type="PANTHER" id="PTHR43199:SF1">
    <property type="entry name" value="GLUTATHIONE HYDROLASE PROENZYME"/>
    <property type="match status" value="1"/>
</dbReference>
<dbReference type="PANTHER" id="PTHR43199">
    <property type="entry name" value="GLUTATHIONE HYDROLASE"/>
    <property type="match status" value="1"/>
</dbReference>
<dbReference type="Gene3D" id="1.10.246.130">
    <property type="match status" value="1"/>
</dbReference>
<evidence type="ECO:0000256" key="4">
    <source>
        <dbReference type="ARBA" id="ARBA00022679"/>
    </source>
</evidence>
<comment type="catalytic activity">
    <reaction evidence="1 11">
        <text>an S-substituted glutathione + H2O = an S-substituted L-cysteinylglycine + L-glutamate</text>
        <dbReference type="Rhea" id="RHEA:59468"/>
        <dbReference type="ChEBI" id="CHEBI:15377"/>
        <dbReference type="ChEBI" id="CHEBI:29985"/>
        <dbReference type="ChEBI" id="CHEBI:90779"/>
        <dbReference type="ChEBI" id="CHEBI:143103"/>
        <dbReference type="EC" id="3.4.19.13"/>
    </reaction>
</comment>
<evidence type="ECO:0000256" key="7">
    <source>
        <dbReference type="ARBA" id="ARBA00023315"/>
    </source>
</evidence>
<keyword evidence="4 11" id="KW-0808">Transferase</keyword>
<gene>
    <name evidence="12" type="ORF">SAMN05444355_1218</name>
</gene>
<dbReference type="SUPFAM" id="SSF56235">
    <property type="entry name" value="N-terminal nucleophile aminohydrolases (Ntn hydrolases)"/>
    <property type="match status" value="1"/>
</dbReference>
<dbReference type="InterPro" id="IPR051792">
    <property type="entry name" value="GGT_bact"/>
</dbReference>
<evidence type="ECO:0000256" key="8">
    <source>
        <dbReference type="ARBA" id="ARBA00047417"/>
    </source>
</evidence>
<keyword evidence="5 11" id="KW-0378">Hydrolase</keyword>
<comment type="pathway">
    <text evidence="11">Sulfur metabolism; glutathione metabolism.</text>
</comment>
<name>A0A1H9RJD4_FLAFI</name>
<dbReference type="Pfam" id="PF01019">
    <property type="entry name" value="G_glu_transpept"/>
    <property type="match status" value="1"/>
</dbReference>
<evidence type="ECO:0000256" key="1">
    <source>
        <dbReference type="ARBA" id="ARBA00001049"/>
    </source>
</evidence>
<evidence type="ECO:0000256" key="6">
    <source>
        <dbReference type="ARBA" id="ARBA00023145"/>
    </source>
</evidence>
<accession>A0A1H9RJD4</accession>
<dbReference type="EMBL" id="FOFZ01000021">
    <property type="protein sequence ID" value="SER72059.1"/>
    <property type="molecule type" value="Genomic_DNA"/>
</dbReference>
<organism evidence="12 13">
    <name type="scientific">Flavobacterium frigoris</name>
    <dbReference type="NCBI Taxonomy" id="229204"/>
    <lineage>
        <taxon>Bacteria</taxon>
        <taxon>Pseudomonadati</taxon>
        <taxon>Bacteroidota</taxon>
        <taxon>Flavobacteriia</taxon>
        <taxon>Flavobacteriales</taxon>
        <taxon>Flavobacteriaceae</taxon>
        <taxon>Flavobacterium</taxon>
    </lineage>
</organism>
<dbReference type="Gene3D" id="3.60.20.40">
    <property type="match status" value="1"/>
</dbReference>
<dbReference type="GO" id="GO:0036374">
    <property type="term" value="F:glutathione hydrolase activity"/>
    <property type="evidence" value="ECO:0007669"/>
    <property type="project" value="UniProtKB-UniRule"/>
</dbReference>
<dbReference type="NCBIfam" id="TIGR00066">
    <property type="entry name" value="g_glut_trans"/>
    <property type="match status" value="1"/>
</dbReference>
<evidence type="ECO:0000256" key="11">
    <source>
        <dbReference type="RuleBase" id="RU368036"/>
    </source>
</evidence>